<comment type="caution">
    <text evidence="1">The sequence shown here is derived from an EMBL/GenBank/DDBJ whole genome shotgun (WGS) entry which is preliminary data.</text>
</comment>
<accession>A0A8X6P5Y0</accession>
<evidence type="ECO:0000313" key="2">
    <source>
        <dbReference type="Proteomes" id="UP000887013"/>
    </source>
</evidence>
<dbReference type="OrthoDB" id="10510076at2759"/>
<dbReference type="Proteomes" id="UP000887013">
    <property type="component" value="Unassembled WGS sequence"/>
</dbReference>
<proteinExistence type="predicted"/>
<keyword evidence="2" id="KW-1185">Reference proteome</keyword>
<protein>
    <submittedName>
        <fullName evidence="1">Uncharacterized protein</fullName>
    </submittedName>
</protein>
<evidence type="ECO:0000313" key="1">
    <source>
        <dbReference type="EMBL" id="GFT52982.1"/>
    </source>
</evidence>
<reference evidence="1" key="1">
    <citation type="submission" date="2020-08" db="EMBL/GenBank/DDBJ databases">
        <title>Multicomponent nature underlies the extraordinary mechanical properties of spider dragline silk.</title>
        <authorList>
            <person name="Kono N."/>
            <person name="Nakamura H."/>
            <person name="Mori M."/>
            <person name="Yoshida Y."/>
            <person name="Ohtoshi R."/>
            <person name="Malay A.D."/>
            <person name="Moran D.A.P."/>
            <person name="Tomita M."/>
            <person name="Numata K."/>
            <person name="Arakawa K."/>
        </authorList>
    </citation>
    <scope>NUCLEOTIDE SEQUENCE</scope>
</reference>
<gene>
    <name evidence="1" type="ORF">NPIL_616661</name>
</gene>
<dbReference type="AlphaFoldDB" id="A0A8X6P5Y0"/>
<organism evidence="1 2">
    <name type="scientific">Nephila pilipes</name>
    <name type="common">Giant wood spider</name>
    <name type="synonym">Nephila maculata</name>
    <dbReference type="NCBI Taxonomy" id="299642"/>
    <lineage>
        <taxon>Eukaryota</taxon>
        <taxon>Metazoa</taxon>
        <taxon>Ecdysozoa</taxon>
        <taxon>Arthropoda</taxon>
        <taxon>Chelicerata</taxon>
        <taxon>Arachnida</taxon>
        <taxon>Araneae</taxon>
        <taxon>Araneomorphae</taxon>
        <taxon>Entelegynae</taxon>
        <taxon>Araneoidea</taxon>
        <taxon>Nephilidae</taxon>
        <taxon>Nephila</taxon>
    </lineage>
</organism>
<sequence length="98" mass="10887">MYSGILELKIVNQNMITTPVVAVITNSTVAIGEIPYSKAFDKAVYKLKKQLNKITNNGVDNVSFKSCTLSSMIMKFLATSVQFGERKFNSTIFKSLLN</sequence>
<name>A0A8X6P5Y0_NEPPI</name>
<dbReference type="EMBL" id="BMAW01112533">
    <property type="protein sequence ID" value="GFT52982.1"/>
    <property type="molecule type" value="Genomic_DNA"/>
</dbReference>